<dbReference type="Gene3D" id="1.25.40.10">
    <property type="entry name" value="Tetratricopeptide repeat domain"/>
    <property type="match status" value="1"/>
</dbReference>
<dbReference type="InterPro" id="IPR011990">
    <property type="entry name" value="TPR-like_helical_dom_sf"/>
</dbReference>
<dbReference type="Pfam" id="PF08238">
    <property type="entry name" value="Sel1"/>
    <property type="match status" value="2"/>
</dbReference>
<reference evidence="1" key="1">
    <citation type="submission" date="2020-06" db="EMBL/GenBank/DDBJ databases">
        <title>Analysis procedures for assessing recovery of high quality, complete, closed genomes from Nanopore long read metagenome sequencing.</title>
        <authorList>
            <person name="Bessarab I."/>
            <person name="Arumugam K."/>
            <person name="Haryono M."/>
            <person name="Liu X."/>
            <person name="Roy S."/>
            <person name="Zuniga-Montanez R.E."/>
            <person name="Qiu G."/>
            <person name="Drautz-Moses D.I."/>
            <person name="Law Y.Y."/>
            <person name="Wuertz S."/>
            <person name="Lauro F.M."/>
            <person name="Huson D.H."/>
            <person name="Williams R.B."/>
        </authorList>
    </citation>
    <scope>NUCLEOTIDE SEQUENCE [LARGE SCALE GENOMIC DNA]</scope>
    <source>
        <strain evidence="1">SSD2</strain>
    </source>
</reference>
<sequence length="63" mass="7008">MKQNPFLVQKAAEQNDGISQLELANMYAHGLGTVKDSEMASQWLRKANNNGLSTPLALMYLQK</sequence>
<protein>
    <submittedName>
        <fullName evidence="1">Sel1 repeat family protein</fullName>
    </submittedName>
</protein>
<gene>
    <name evidence="1" type="ORF">HZT40_15180</name>
</gene>
<dbReference type="KEGG" id="this:HZT40_15180"/>
<organism evidence="1 2">
    <name type="scientific">Candidatus Thiothrix singaporensis</name>
    <dbReference type="NCBI Taxonomy" id="2799669"/>
    <lineage>
        <taxon>Bacteria</taxon>
        <taxon>Pseudomonadati</taxon>
        <taxon>Pseudomonadota</taxon>
        <taxon>Gammaproteobacteria</taxon>
        <taxon>Thiotrichales</taxon>
        <taxon>Thiotrichaceae</taxon>
        <taxon>Thiothrix</taxon>
    </lineage>
</organism>
<dbReference type="SUPFAM" id="SSF81901">
    <property type="entry name" value="HCP-like"/>
    <property type="match status" value="1"/>
</dbReference>
<dbReference type="AlphaFoldDB" id="A0A7L6AUC0"/>
<evidence type="ECO:0000313" key="2">
    <source>
        <dbReference type="Proteomes" id="UP000510621"/>
    </source>
</evidence>
<evidence type="ECO:0000313" key="1">
    <source>
        <dbReference type="EMBL" id="QLQ32704.1"/>
    </source>
</evidence>
<name>A0A7L6AUC0_9GAMM</name>
<dbReference type="Proteomes" id="UP000510621">
    <property type="component" value="Chromosome"/>
</dbReference>
<keyword evidence="2" id="KW-1185">Reference proteome</keyword>
<proteinExistence type="predicted"/>
<accession>A0A7L6AUC0</accession>
<dbReference type="EMBL" id="CP059265">
    <property type="protein sequence ID" value="QLQ32704.1"/>
    <property type="molecule type" value="Genomic_DNA"/>
</dbReference>
<dbReference type="SMART" id="SM00671">
    <property type="entry name" value="SEL1"/>
    <property type="match status" value="1"/>
</dbReference>
<dbReference type="InterPro" id="IPR006597">
    <property type="entry name" value="Sel1-like"/>
</dbReference>